<dbReference type="Proteomes" id="UP001172102">
    <property type="component" value="Unassembled WGS sequence"/>
</dbReference>
<organism evidence="2 3">
    <name type="scientific">Lasiosphaeris hirsuta</name>
    <dbReference type="NCBI Taxonomy" id="260670"/>
    <lineage>
        <taxon>Eukaryota</taxon>
        <taxon>Fungi</taxon>
        <taxon>Dikarya</taxon>
        <taxon>Ascomycota</taxon>
        <taxon>Pezizomycotina</taxon>
        <taxon>Sordariomycetes</taxon>
        <taxon>Sordariomycetidae</taxon>
        <taxon>Sordariales</taxon>
        <taxon>Lasiosphaeriaceae</taxon>
        <taxon>Lasiosphaeris</taxon>
    </lineage>
</organism>
<feature type="compositionally biased region" description="Basic and acidic residues" evidence="1">
    <location>
        <begin position="152"/>
        <end position="161"/>
    </location>
</feature>
<evidence type="ECO:0000313" key="2">
    <source>
        <dbReference type="EMBL" id="KAK0731477.1"/>
    </source>
</evidence>
<reference evidence="2" key="1">
    <citation type="submission" date="2023-06" db="EMBL/GenBank/DDBJ databases">
        <title>Genome-scale phylogeny and comparative genomics of the fungal order Sordariales.</title>
        <authorList>
            <consortium name="Lawrence Berkeley National Laboratory"/>
            <person name="Hensen N."/>
            <person name="Bonometti L."/>
            <person name="Westerberg I."/>
            <person name="Brannstrom I.O."/>
            <person name="Guillou S."/>
            <person name="Cros-Aarteil S."/>
            <person name="Calhoun S."/>
            <person name="Haridas S."/>
            <person name="Kuo A."/>
            <person name="Mondo S."/>
            <person name="Pangilinan J."/>
            <person name="Riley R."/>
            <person name="Labutti K."/>
            <person name="Andreopoulos B."/>
            <person name="Lipzen A."/>
            <person name="Chen C."/>
            <person name="Yanf M."/>
            <person name="Daum C."/>
            <person name="Ng V."/>
            <person name="Clum A."/>
            <person name="Steindorff A."/>
            <person name="Ohm R."/>
            <person name="Martin F."/>
            <person name="Silar P."/>
            <person name="Natvig D."/>
            <person name="Lalanne C."/>
            <person name="Gautier V."/>
            <person name="Ament-Velasquez S.L."/>
            <person name="Kruys A."/>
            <person name="Hutchinson M.I."/>
            <person name="Powell A.J."/>
            <person name="Barry K."/>
            <person name="Miller A.N."/>
            <person name="Grigoriev I.V."/>
            <person name="Debuchy R."/>
            <person name="Gladieux P."/>
            <person name="Thoren M.H."/>
            <person name="Johannesson H."/>
        </authorList>
    </citation>
    <scope>NUCLEOTIDE SEQUENCE</scope>
    <source>
        <strain evidence="2">SMH4607-1</strain>
    </source>
</reference>
<comment type="caution">
    <text evidence="2">The sequence shown here is derived from an EMBL/GenBank/DDBJ whole genome shotgun (WGS) entry which is preliminary data.</text>
</comment>
<dbReference type="EMBL" id="JAUKUA010000001">
    <property type="protein sequence ID" value="KAK0731477.1"/>
    <property type="molecule type" value="Genomic_DNA"/>
</dbReference>
<keyword evidence="3" id="KW-1185">Reference proteome</keyword>
<proteinExistence type="predicted"/>
<evidence type="ECO:0000313" key="3">
    <source>
        <dbReference type="Proteomes" id="UP001172102"/>
    </source>
</evidence>
<sequence length="373" mass="42670">MASISDLPPELITKILLARFTQPPVCAFHLLAPGWNICQREYRELQKTIKVARVDTYIVPAKGHQGEISSTFDHEECDHIFLPVMEDPRKFEALSPFYHRELVREWASNTLIVVAQQARWVESLLANIKDTDCLLRSPETMCLLPYEEERYTRTPTDDTHSHSTNASDDVDAGKDRLPVLSTIEQNETSKFCFQLIRHLMLNTSPRLMGARAEEFGALPSTPATGITRRNVQMIEELLWSERKTWLELDWGRLERLETLFIDVRNYGSGIVEGVDADDLYEMAESLSGKNLKLLVIAGLRSYKLFPGVELLNIEEVERWETDSGETQAGRSLDGYNWWLVFRDAVRPGGKLVFVDKRVGELKLPVFSSWNDVP</sequence>
<evidence type="ECO:0000256" key="1">
    <source>
        <dbReference type="SAM" id="MobiDB-lite"/>
    </source>
</evidence>
<protein>
    <submittedName>
        <fullName evidence="2">Uncharacterized protein</fullName>
    </submittedName>
</protein>
<dbReference type="AlphaFoldDB" id="A0AA40BBZ4"/>
<accession>A0AA40BBZ4</accession>
<feature type="region of interest" description="Disordered" evidence="1">
    <location>
        <begin position="152"/>
        <end position="172"/>
    </location>
</feature>
<name>A0AA40BBZ4_9PEZI</name>
<gene>
    <name evidence="2" type="ORF">B0H67DRAFT_74916</name>
</gene>